<dbReference type="PANTHER" id="PTHR30204:SF16">
    <property type="entry name" value="HTH-TYPE TRANSCRIPTIONAL REGULATOR CUER"/>
    <property type="match status" value="1"/>
</dbReference>
<keyword evidence="3" id="KW-0186">Copper</keyword>
<dbReference type="SMART" id="SM00422">
    <property type="entry name" value="HTH_MERR"/>
    <property type="match status" value="1"/>
</dbReference>
<sequence>MYIGKVAALTGLTIKAIRLYEEKGLITPPKRQGTYRVYEQSHIDALLLIREARQLGISLARLQPAMRYNSGVLDWQGIRQFLFEIRAEMEAQIMQTQARIKQLDACCEEIGHCPLTLP</sequence>
<protein>
    <recommendedName>
        <fullName evidence="2">HTH-type transcriptional regulator CueR</fullName>
    </recommendedName>
    <alternativeName>
        <fullName evidence="7">Copper efflux regulator</fullName>
    </alternativeName>
    <alternativeName>
        <fullName evidence="6">Copper export regulator</fullName>
    </alternativeName>
</protein>
<evidence type="ECO:0000256" key="3">
    <source>
        <dbReference type="ARBA" id="ARBA00023008"/>
    </source>
</evidence>
<dbReference type="PRINTS" id="PR00040">
    <property type="entry name" value="HTHMERR"/>
</dbReference>
<evidence type="ECO:0000313" key="10">
    <source>
        <dbReference type="Proteomes" id="UP000606935"/>
    </source>
</evidence>
<evidence type="ECO:0000313" key="9">
    <source>
        <dbReference type="EMBL" id="GGO66035.1"/>
    </source>
</evidence>
<evidence type="ECO:0000256" key="1">
    <source>
        <dbReference type="ARBA" id="ARBA00011738"/>
    </source>
</evidence>
<dbReference type="InterPro" id="IPR000551">
    <property type="entry name" value="MerR-type_HTH_dom"/>
</dbReference>
<evidence type="ECO:0000256" key="5">
    <source>
        <dbReference type="ARBA" id="ARBA00023159"/>
    </source>
</evidence>
<keyword evidence="4" id="KW-0238">DNA-binding</keyword>
<reference evidence="9" key="1">
    <citation type="journal article" date="2014" name="Int. J. Syst. Evol. Microbiol.">
        <title>Complete genome sequence of Corynebacterium casei LMG S-19264T (=DSM 44701T), isolated from a smear-ripened cheese.</title>
        <authorList>
            <consortium name="US DOE Joint Genome Institute (JGI-PGF)"/>
            <person name="Walter F."/>
            <person name="Albersmeier A."/>
            <person name="Kalinowski J."/>
            <person name="Ruckert C."/>
        </authorList>
    </citation>
    <scope>NUCLEOTIDE SEQUENCE</scope>
    <source>
        <strain evidence="9">CGMCC 1.7086</strain>
    </source>
</reference>
<dbReference type="PROSITE" id="PS50937">
    <property type="entry name" value="HTH_MERR_2"/>
    <property type="match status" value="1"/>
</dbReference>
<dbReference type="GO" id="GO:0003700">
    <property type="term" value="F:DNA-binding transcription factor activity"/>
    <property type="evidence" value="ECO:0007669"/>
    <property type="project" value="InterPro"/>
</dbReference>
<dbReference type="EMBL" id="BMLS01000001">
    <property type="protein sequence ID" value="GGO66035.1"/>
    <property type="molecule type" value="Genomic_DNA"/>
</dbReference>
<dbReference type="SUPFAM" id="SSF46955">
    <property type="entry name" value="Putative DNA-binding domain"/>
    <property type="match status" value="1"/>
</dbReference>
<evidence type="ECO:0000256" key="4">
    <source>
        <dbReference type="ARBA" id="ARBA00023125"/>
    </source>
</evidence>
<dbReference type="PANTHER" id="PTHR30204">
    <property type="entry name" value="REDOX-CYCLING DRUG-SENSING TRANSCRIPTIONAL ACTIVATOR SOXR"/>
    <property type="match status" value="1"/>
</dbReference>
<proteinExistence type="predicted"/>
<dbReference type="Pfam" id="PF13411">
    <property type="entry name" value="MerR_1"/>
    <property type="match status" value="1"/>
</dbReference>
<reference evidence="9" key="2">
    <citation type="submission" date="2020-09" db="EMBL/GenBank/DDBJ databases">
        <authorList>
            <person name="Sun Q."/>
            <person name="Zhou Y."/>
        </authorList>
    </citation>
    <scope>NUCLEOTIDE SEQUENCE</scope>
    <source>
        <strain evidence="9">CGMCC 1.7086</strain>
    </source>
</reference>
<dbReference type="Gene3D" id="1.10.1660.10">
    <property type="match status" value="1"/>
</dbReference>
<evidence type="ECO:0000256" key="2">
    <source>
        <dbReference type="ARBA" id="ARBA00017250"/>
    </source>
</evidence>
<keyword evidence="10" id="KW-1185">Reference proteome</keyword>
<evidence type="ECO:0000256" key="6">
    <source>
        <dbReference type="ARBA" id="ARBA00031472"/>
    </source>
</evidence>
<dbReference type="AlphaFoldDB" id="A0A918DGR1"/>
<dbReference type="GO" id="GO:0003677">
    <property type="term" value="F:DNA binding"/>
    <property type="evidence" value="ECO:0007669"/>
    <property type="project" value="UniProtKB-KW"/>
</dbReference>
<dbReference type="InterPro" id="IPR009061">
    <property type="entry name" value="DNA-bd_dom_put_sf"/>
</dbReference>
<gene>
    <name evidence="9" type="ORF">GCM10010982_09290</name>
</gene>
<dbReference type="InterPro" id="IPR047057">
    <property type="entry name" value="MerR_fam"/>
</dbReference>
<keyword evidence="5" id="KW-0010">Activator</keyword>
<name>A0A918DGR1_9ALTE</name>
<feature type="domain" description="HTH merR-type" evidence="8">
    <location>
        <begin position="1"/>
        <end position="68"/>
    </location>
</feature>
<evidence type="ECO:0000259" key="8">
    <source>
        <dbReference type="PROSITE" id="PS50937"/>
    </source>
</evidence>
<evidence type="ECO:0000256" key="7">
    <source>
        <dbReference type="ARBA" id="ARBA00032335"/>
    </source>
</evidence>
<organism evidence="9 10">
    <name type="scientific">Bowmanella pacifica</name>
    <dbReference type="NCBI Taxonomy" id="502051"/>
    <lineage>
        <taxon>Bacteria</taxon>
        <taxon>Pseudomonadati</taxon>
        <taxon>Pseudomonadota</taxon>
        <taxon>Gammaproteobacteria</taxon>
        <taxon>Alteromonadales</taxon>
        <taxon>Alteromonadaceae</taxon>
        <taxon>Bowmanella</taxon>
    </lineage>
</organism>
<comment type="subunit">
    <text evidence="1">Homodimer.</text>
</comment>
<comment type="caution">
    <text evidence="9">The sequence shown here is derived from an EMBL/GenBank/DDBJ whole genome shotgun (WGS) entry which is preliminary data.</text>
</comment>
<dbReference type="RefSeq" id="WP_188690949.1">
    <property type="nucleotide sequence ID" value="NZ_BMLS01000001.1"/>
</dbReference>
<accession>A0A918DGR1</accession>
<dbReference type="Proteomes" id="UP000606935">
    <property type="component" value="Unassembled WGS sequence"/>
</dbReference>
<dbReference type="PROSITE" id="PS00552">
    <property type="entry name" value="HTH_MERR_1"/>
    <property type="match status" value="1"/>
</dbReference>